<dbReference type="InterPro" id="IPR003749">
    <property type="entry name" value="ThiS/MoaD-like"/>
</dbReference>
<dbReference type="NCBIfam" id="TIGR01683">
    <property type="entry name" value="thiS"/>
    <property type="match status" value="1"/>
</dbReference>
<dbReference type="Proteomes" id="UP001518990">
    <property type="component" value="Unassembled WGS sequence"/>
</dbReference>
<dbReference type="EMBL" id="JACTNF010000004">
    <property type="protein sequence ID" value="MBO1074213.1"/>
    <property type="molecule type" value="Genomic_DNA"/>
</dbReference>
<accession>A0ABS3K9S3</accession>
<organism evidence="1 2">
    <name type="scientific">Roseomonas marmotae</name>
    <dbReference type="NCBI Taxonomy" id="2768161"/>
    <lineage>
        <taxon>Bacteria</taxon>
        <taxon>Pseudomonadati</taxon>
        <taxon>Pseudomonadota</taxon>
        <taxon>Alphaproteobacteria</taxon>
        <taxon>Acetobacterales</taxon>
        <taxon>Roseomonadaceae</taxon>
        <taxon>Roseomonas</taxon>
    </lineage>
</organism>
<evidence type="ECO:0000313" key="2">
    <source>
        <dbReference type="Proteomes" id="UP001518990"/>
    </source>
</evidence>
<reference evidence="1 2" key="1">
    <citation type="submission" date="2020-09" db="EMBL/GenBank/DDBJ databases">
        <title>Roseomonas.</title>
        <authorList>
            <person name="Zhu W."/>
        </authorList>
    </citation>
    <scope>NUCLEOTIDE SEQUENCE [LARGE SCALE GENOMIC DNA]</scope>
    <source>
        <strain evidence="1 2">1311</strain>
    </source>
</reference>
<dbReference type="InterPro" id="IPR012675">
    <property type="entry name" value="Beta-grasp_dom_sf"/>
</dbReference>
<dbReference type="SUPFAM" id="SSF54285">
    <property type="entry name" value="MoaD/ThiS"/>
    <property type="match status" value="1"/>
</dbReference>
<dbReference type="PANTHER" id="PTHR34472">
    <property type="entry name" value="SULFUR CARRIER PROTEIN THIS"/>
    <property type="match status" value="1"/>
</dbReference>
<keyword evidence="2" id="KW-1185">Reference proteome</keyword>
<gene>
    <name evidence="1" type="primary">thiS</name>
    <name evidence="1" type="ORF">IAI60_06300</name>
</gene>
<dbReference type="Gene3D" id="3.10.20.30">
    <property type="match status" value="1"/>
</dbReference>
<protein>
    <submittedName>
        <fullName evidence="1">Sulfur carrier protein ThiS</fullName>
    </submittedName>
</protein>
<dbReference type="InterPro" id="IPR016155">
    <property type="entry name" value="Mopterin_synth/thiamin_S_b"/>
</dbReference>
<dbReference type="Pfam" id="PF02597">
    <property type="entry name" value="ThiS"/>
    <property type="match status" value="1"/>
</dbReference>
<proteinExistence type="predicted"/>
<sequence length="66" mass="7085">MRIIVNGETRTIAGEATVEVLLDTLGLGSRSVAVQRNQEILSPAAYGATELAHGDMLEIVFFIRGI</sequence>
<dbReference type="CDD" id="cd00565">
    <property type="entry name" value="Ubl_ThiS"/>
    <property type="match status" value="1"/>
</dbReference>
<dbReference type="PANTHER" id="PTHR34472:SF1">
    <property type="entry name" value="SULFUR CARRIER PROTEIN THIS"/>
    <property type="match status" value="1"/>
</dbReference>
<dbReference type="InterPro" id="IPR010035">
    <property type="entry name" value="Thi_S"/>
</dbReference>
<evidence type="ECO:0000313" key="1">
    <source>
        <dbReference type="EMBL" id="MBO1074213.1"/>
    </source>
</evidence>
<name>A0ABS3K9S3_9PROT</name>
<comment type="caution">
    <text evidence="1">The sequence shown here is derived from an EMBL/GenBank/DDBJ whole genome shotgun (WGS) entry which is preliminary data.</text>
</comment>